<gene>
    <name evidence="3" type="ORF">DB32_002110</name>
</gene>
<dbReference type="PANTHER" id="PTHR43157">
    <property type="entry name" value="PHOSPHATIDYLINOSITOL-GLYCAN BIOSYNTHESIS CLASS F PROTEIN-RELATED"/>
    <property type="match status" value="1"/>
</dbReference>
<dbReference type="NCBIfam" id="NF004513">
    <property type="entry name" value="PRK05854.1"/>
    <property type="match status" value="1"/>
</dbReference>
<dbReference type="SUPFAM" id="SSF51735">
    <property type="entry name" value="NAD(P)-binding Rossmann-fold domains"/>
    <property type="match status" value="1"/>
</dbReference>
<dbReference type="PRINTS" id="PR00081">
    <property type="entry name" value="GDHRDH"/>
</dbReference>
<dbReference type="RefSeq" id="WP_053232249.1">
    <property type="nucleotide sequence ID" value="NZ_CP011125.1"/>
</dbReference>
<comment type="similarity">
    <text evidence="2">Belongs to the short-chain dehydrogenases/reductases (SDR) family.</text>
</comment>
<proteinExistence type="inferred from homology"/>
<dbReference type="AlphaFoldDB" id="A0A0F6W1E3"/>
<dbReference type="Pfam" id="PF00106">
    <property type="entry name" value="adh_short"/>
    <property type="match status" value="1"/>
</dbReference>
<dbReference type="EMBL" id="CP011125">
    <property type="protein sequence ID" value="AKF04961.1"/>
    <property type="molecule type" value="Genomic_DNA"/>
</dbReference>
<dbReference type="InterPro" id="IPR036291">
    <property type="entry name" value="NAD(P)-bd_dom_sf"/>
</dbReference>
<protein>
    <submittedName>
        <fullName evidence="3">Putative oxidoreductase/Short-chain dehydrogenase</fullName>
    </submittedName>
</protein>
<evidence type="ECO:0000313" key="4">
    <source>
        <dbReference type="Proteomes" id="UP000034883"/>
    </source>
</evidence>
<dbReference type="Gene3D" id="3.40.50.720">
    <property type="entry name" value="NAD(P)-binding Rossmann-like Domain"/>
    <property type="match status" value="1"/>
</dbReference>
<keyword evidence="4" id="KW-1185">Reference proteome</keyword>
<dbReference type="InterPro" id="IPR002347">
    <property type="entry name" value="SDR_fam"/>
</dbReference>
<sequence length="313" mass="33496">MATTWTASNVPEQTGKTFVITGSNSGIGYEAAVILAQRGGEVILACRSQEKGRTALEQLRAAAPGAKVKLMKLDLASLASVRAFADQVKSEHGRIDALINNAGLMAIPRATTEDGFEMQLGTNHLGHFALTGLLFGRLIETAPARVVNVASQAHRMGKMRFEDLMGEKRYEKWSAYGQSKLANLLFTFELQRRTEKKWPGKAPVAAVACHPGYAATELQGKGPELEKSRFGAMIMKLGNGMFAQTAAMGALPTLRAATDPDTKSGDYYGPAGLGEMAGPPVKVGCTPAARDPEVAKQLWERSVELTKVDFGGL</sequence>
<evidence type="ECO:0000313" key="3">
    <source>
        <dbReference type="EMBL" id="AKF04961.1"/>
    </source>
</evidence>
<dbReference type="PANTHER" id="PTHR43157:SF31">
    <property type="entry name" value="PHOSPHATIDYLINOSITOL-GLYCAN BIOSYNTHESIS CLASS F PROTEIN"/>
    <property type="match status" value="1"/>
</dbReference>
<dbReference type="KEGG" id="samy:DB32_002110"/>
<evidence type="ECO:0000256" key="1">
    <source>
        <dbReference type="ARBA" id="ARBA00023002"/>
    </source>
</evidence>
<dbReference type="STRING" id="927083.DB32_002110"/>
<dbReference type="PRINTS" id="PR00080">
    <property type="entry name" value="SDRFAMILY"/>
</dbReference>
<dbReference type="NCBIfam" id="NF004846">
    <property type="entry name" value="PRK06197.1"/>
    <property type="match status" value="1"/>
</dbReference>
<organism evidence="3 4">
    <name type="scientific">Sandaracinus amylolyticus</name>
    <dbReference type="NCBI Taxonomy" id="927083"/>
    <lineage>
        <taxon>Bacteria</taxon>
        <taxon>Pseudomonadati</taxon>
        <taxon>Myxococcota</taxon>
        <taxon>Polyangia</taxon>
        <taxon>Polyangiales</taxon>
        <taxon>Sandaracinaceae</taxon>
        <taxon>Sandaracinus</taxon>
    </lineage>
</organism>
<reference evidence="3 4" key="1">
    <citation type="submission" date="2015-03" db="EMBL/GenBank/DDBJ databases">
        <title>Genome assembly of Sandaracinus amylolyticus DSM 53668.</title>
        <authorList>
            <person name="Sharma G."/>
            <person name="Subramanian S."/>
        </authorList>
    </citation>
    <scope>NUCLEOTIDE SEQUENCE [LARGE SCALE GENOMIC DNA]</scope>
    <source>
        <strain evidence="3 4">DSM 53668</strain>
    </source>
</reference>
<accession>A0A0F6W1E3</accession>
<dbReference type="Proteomes" id="UP000034883">
    <property type="component" value="Chromosome"/>
</dbReference>
<dbReference type="GO" id="GO:0016491">
    <property type="term" value="F:oxidoreductase activity"/>
    <property type="evidence" value="ECO:0007669"/>
    <property type="project" value="UniProtKB-KW"/>
</dbReference>
<dbReference type="CDD" id="cd05327">
    <property type="entry name" value="retinol-DH_like_SDR_c_like"/>
    <property type="match status" value="1"/>
</dbReference>
<dbReference type="OrthoDB" id="109589at2"/>
<name>A0A0F6W1E3_9BACT</name>
<evidence type="ECO:0000256" key="2">
    <source>
        <dbReference type="RuleBase" id="RU000363"/>
    </source>
</evidence>
<keyword evidence="1" id="KW-0560">Oxidoreductase</keyword>